<dbReference type="InterPro" id="IPR000719">
    <property type="entry name" value="Prot_kinase_dom"/>
</dbReference>
<reference evidence="7" key="1">
    <citation type="submission" date="2025-08" db="UniProtKB">
        <authorList>
            <consortium name="RefSeq"/>
        </authorList>
    </citation>
    <scope>IDENTIFICATION</scope>
</reference>
<organism evidence="7">
    <name type="scientific">Nicotiana tabacum</name>
    <name type="common">Common tobacco</name>
    <dbReference type="NCBI Taxonomy" id="4097"/>
    <lineage>
        <taxon>Eukaryota</taxon>
        <taxon>Viridiplantae</taxon>
        <taxon>Streptophyta</taxon>
        <taxon>Embryophyta</taxon>
        <taxon>Tracheophyta</taxon>
        <taxon>Spermatophyta</taxon>
        <taxon>Magnoliopsida</taxon>
        <taxon>eudicotyledons</taxon>
        <taxon>Gunneridae</taxon>
        <taxon>Pentapetalae</taxon>
        <taxon>asterids</taxon>
        <taxon>lamiids</taxon>
        <taxon>Solanales</taxon>
        <taxon>Solanaceae</taxon>
        <taxon>Nicotianoideae</taxon>
        <taxon>Nicotianeae</taxon>
        <taxon>Nicotiana</taxon>
    </lineage>
</organism>
<keyword evidence="5" id="KW-0067">ATP-binding</keyword>
<dbReference type="OMA" id="WDYLLPM"/>
<evidence type="ECO:0000259" key="6">
    <source>
        <dbReference type="PROSITE" id="PS50011"/>
    </source>
</evidence>
<dbReference type="PANTHER" id="PTHR47983:SF22">
    <property type="entry name" value="PROLINE-RICH RECEPTOR-LIKE PROTEIN KINASE PERK2"/>
    <property type="match status" value="1"/>
</dbReference>
<evidence type="ECO:0000256" key="4">
    <source>
        <dbReference type="ARBA" id="ARBA00022777"/>
    </source>
</evidence>
<keyword evidence="4" id="KW-0418">Kinase</keyword>
<dbReference type="Pfam" id="PF07714">
    <property type="entry name" value="PK_Tyr_Ser-Thr"/>
    <property type="match status" value="1"/>
</dbReference>
<evidence type="ECO:0000313" key="7">
    <source>
        <dbReference type="RefSeq" id="XP_016456992.1"/>
    </source>
</evidence>
<feature type="domain" description="Protein kinase" evidence="6">
    <location>
        <begin position="97"/>
        <end position="421"/>
    </location>
</feature>
<keyword evidence="3" id="KW-0547">Nucleotide-binding</keyword>
<keyword evidence="2" id="KW-0808">Transferase</keyword>
<evidence type="ECO:0000256" key="2">
    <source>
        <dbReference type="ARBA" id="ARBA00022679"/>
    </source>
</evidence>
<dbReference type="InterPro" id="IPR052101">
    <property type="entry name" value="Plant_StressResp_Kinase"/>
</dbReference>
<dbReference type="Gene3D" id="1.10.510.10">
    <property type="entry name" value="Transferase(Phosphotransferase) domain 1"/>
    <property type="match status" value="1"/>
</dbReference>
<protein>
    <recommendedName>
        <fullName evidence="6">Protein kinase domain-containing protein</fullName>
    </recommendedName>
</protein>
<dbReference type="SMR" id="A0A1S3YYS0"/>
<dbReference type="PANTHER" id="PTHR47983">
    <property type="entry name" value="PTO-INTERACTING PROTEIN 1-LIKE"/>
    <property type="match status" value="1"/>
</dbReference>
<dbReference type="InterPro" id="IPR001245">
    <property type="entry name" value="Ser-Thr/Tyr_kinase_cat_dom"/>
</dbReference>
<evidence type="ECO:0000256" key="5">
    <source>
        <dbReference type="ARBA" id="ARBA00022840"/>
    </source>
</evidence>
<accession>A0A1S3YYS0</accession>
<dbReference type="PROSITE" id="PS50011">
    <property type="entry name" value="PROTEIN_KINASE_DOM"/>
    <property type="match status" value="1"/>
</dbReference>
<dbReference type="InterPro" id="IPR011009">
    <property type="entry name" value="Kinase-like_dom_sf"/>
</dbReference>
<dbReference type="PaxDb" id="4097-A0A1S3YYS0"/>
<name>A0A1S3YYS0_TOBAC</name>
<keyword evidence="1" id="KW-0597">Phosphoprotein</keyword>
<gene>
    <name evidence="7" type="primary">LOC107780891</name>
</gene>
<proteinExistence type="predicted"/>
<dbReference type="OrthoDB" id="1300456at2759"/>
<dbReference type="RefSeq" id="XP_016456992.1">
    <property type="nucleotide sequence ID" value="XM_016601506.1"/>
</dbReference>
<sequence length="421" mass="49082">MTDVQMRDEEEKSGGFEMIRKKLEEWDILPYQYQIFNKEESPNWRHPLFTDRTANGMLAFFYEQCNYYQSFKFSLEPMIVDEVKLCSYSELQDITDFKAESLIQKTLSGRLFRGTIGEGSEKRPAIVKTWDFLLPWGDEHAQRLHKFCDEIELFTDERANTHPNLLKLYRYCYEMRLAAVYDEKFTRVLSDVLLADDFGWDDRIKVATQLADLLAWLHEKIVAVGSVIASCIMIDEEVNIKVFDFGHFSNHVSDDCKIPVKYLVGREAPEVWAGMFSHTSSSLMCSCPRLKIFFCTTSYLVALLWLMRSPLYHKNVQENIPNLSSNCNAKIVQEKIPNLSYKLVLFVVSYLGKRTMKSDVYIFGLLLLELISKKKFNFRKNPVSVRNSVVKEAKLCEKYLVHECFKEVDHPTALDIVEVLF</sequence>
<dbReference type="AlphaFoldDB" id="A0A1S3YYS0"/>
<dbReference type="KEGG" id="nta:107780891"/>
<dbReference type="SUPFAM" id="SSF56112">
    <property type="entry name" value="Protein kinase-like (PK-like)"/>
    <property type="match status" value="1"/>
</dbReference>
<dbReference type="GO" id="GO:0005524">
    <property type="term" value="F:ATP binding"/>
    <property type="evidence" value="ECO:0007669"/>
    <property type="project" value="UniProtKB-KW"/>
</dbReference>
<dbReference type="Gene3D" id="3.30.200.20">
    <property type="entry name" value="Phosphorylase Kinase, domain 1"/>
    <property type="match status" value="1"/>
</dbReference>
<dbReference type="GO" id="GO:0004672">
    <property type="term" value="F:protein kinase activity"/>
    <property type="evidence" value="ECO:0007669"/>
    <property type="project" value="InterPro"/>
</dbReference>
<evidence type="ECO:0000256" key="3">
    <source>
        <dbReference type="ARBA" id="ARBA00022741"/>
    </source>
</evidence>
<evidence type="ECO:0000256" key="1">
    <source>
        <dbReference type="ARBA" id="ARBA00022553"/>
    </source>
</evidence>